<dbReference type="PANTHER" id="PTHR43774">
    <property type="entry name" value="PEPTIDE METHIONINE SULFOXIDE REDUCTASE"/>
    <property type="match status" value="1"/>
</dbReference>
<accession>A0A7W7YI67</accession>
<feature type="chain" id="PRO_5031077078" description="Peptide methionine sulfoxide reductase MsrA" evidence="5">
    <location>
        <begin position="21"/>
        <end position="207"/>
    </location>
</feature>
<evidence type="ECO:0000256" key="5">
    <source>
        <dbReference type="SAM" id="SignalP"/>
    </source>
</evidence>
<dbReference type="SUPFAM" id="SSF55068">
    <property type="entry name" value="Peptide methionine sulfoxide reductase"/>
    <property type="match status" value="1"/>
</dbReference>
<proteinExistence type="inferred from homology"/>
<dbReference type="Gene3D" id="3.30.1060.10">
    <property type="entry name" value="Peptide methionine sulphoxide reductase MsrA"/>
    <property type="match status" value="1"/>
</dbReference>
<feature type="signal peptide" evidence="5">
    <location>
        <begin position="1"/>
        <end position="20"/>
    </location>
</feature>
<organism evidence="7 8">
    <name type="scientific">Prosthecobacter dejongeii</name>
    <dbReference type="NCBI Taxonomy" id="48465"/>
    <lineage>
        <taxon>Bacteria</taxon>
        <taxon>Pseudomonadati</taxon>
        <taxon>Verrucomicrobiota</taxon>
        <taxon>Verrucomicrobiia</taxon>
        <taxon>Verrucomicrobiales</taxon>
        <taxon>Verrucomicrobiaceae</taxon>
        <taxon>Prosthecobacter</taxon>
    </lineage>
</organism>
<comment type="catalytic activity">
    <reaction evidence="2 4">
        <text>L-methionyl-[protein] + [thioredoxin]-disulfide + H2O = L-methionyl-(S)-S-oxide-[protein] + [thioredoxin]-dithiol</text>
        <dbReference type="Rhea" id="RHEA:14217"/>
        <dbReference type="Rhea" id="RHEA-COMP:10698"/>
        <dbReference type="Rhea" id="RHEA-COMP:10700"/>
        <dbReference type="Rhea" id="RHEA-COMP:12313"/>
        <dbReference type="Rhea" id="RHEA-COMP:12315"/>
        <dbReference type="ChEBI" id="CHEBI:15377"/>
        <dbReference type="ChEBI" id="CHEBI:16044"/>
        <dbReference type="ChEBI" id="CHEBI:29950"/>
        <dbReference type="ChEBI" id="CHEBI:44120"/>
        <dbReference type="ChEBI" id="CHEBI:50058"/>
        <dbReference type="EC" id="1.8.4.11"/>
    </reaction>
</comment>
<dbReference type="Pfam" id="PF01625">
    <property type="entry name" value="PMSR"/>
    <property type="match status" value="1"/>
</dbReference>
<evidence type="ECO:0000256" key="1">
    <source>
        <dbReference type="ARBA" id="ARBA00023002"/>
    </source>
</evidence>
<keyword evidence="8" id="KW-1185">Reference proteome</keyword>
<dbReference type="EMBL" id="JACHIF010000001">
    <property type="protein sequence ID" value="MBB5036670.1"/>
    <property type="molecule type" value="Genomic_DNA"/>
</dbReference>
<feature type="domain" description="Peptide methionine sulphoxide reductase MsrA" evidence="6">
    <location>
        <begin position="35"/>
        <end position="184"/>
    </location>
</feature>
<dbReference type="RefSeq" id="WP_184205749.1">
    <property type="nucleotide sequence ID" value="NZ_JACHIF010000001.1"/>
</dbReference>
<keyword evidence="1 4" id="KW-0560">Oxidoreductase</keyword>
<dbReference type="InterPro" id="IPR036509">
    <property type="entry name" value="Met_Sox_Rdtase_MsrA_sf"/>
</dbReference>
<evidence type="ECO:0000259" key="6">
    <source>
        <dbReference type="Pfam" id="PF01625"/>
    </source>
</evidence>
<dbReference type="NCBIfam" id="TIGR00401">
    <property type="entry name" value="msrA"/>
    <property type="match status" value="1"/>
</dbReference>
<comment type="function">
    <text evidence="4">Has an important function as a repair enzyme for proteins that have been inactivated by oxidation. Catalyzes the reversible oxidation-reduction of methionine sulfoxide in proteins to methionine.</text>
</comment>
<evidence type="ECO:0000256" key="3">
    <source>
        <dbReference type="ARBA" id="ARBA00048782"/>
    </source>
</evidence>
<evidence type="ECO:0000313" key="7">
    <source>
        <dbReference type="EMBL" id="MBB5036670.1"/>
    </source>
</evidence>
<protein>
    <recommendedName>
        <fullName evidence="4">Peptide methionine sulfoxide reductase MsrA</fullName>
        <shortName evidence="4">Protein-methionine-S-oxide reductase</shortName>
        <ecNumber evidence="4">1.8.4.11</ecNumber>
    </recommendedName>
    <alternativeName>
        <fullName evidence="4">Peptide-methionine (S)-S-oxide reductase</fullName>
        <shortName evidence="4">Peptide Met(O) reductase</shortName>
    </alternativeName>
</protein>
<gene>
    <name evidence="4" type="primary">msrA</name>
    <name evidence="7" type="ORF">HNQ64_000904</name>
</gene>
<dbReference type="AlphaFoldDB" id="A0A7W7YI67"/>
<comment type="similarity">
    <text evidence="4">Belongs to the MsrA Met sulfoxide reductase family.</text>
</comment>
<feature type="active site" evidence="4">
    <location>
        <position position="41"/>
    </location>
</feature>
<dbReference type="HAMAP" id="MF_01401">
    <property type="entry name" value="MsrA"/>
    <property type="match status" value="1"/>
</dbReference>
<comment type="catalytic activity">
    <reaction evidence="3 4">
        <text>[thioredoxin]-disulfide + L-methionine + H2O = L-methionine (S)-S-oxide + [thioredoxin]-dithiol</text>
        <dbReference type="Rhea" id="RHEA:19993"/>
        <dbReference type="Rhea" id="RHEA-COMP:10698"/>
        <dbReference type="Rhea" id="RHEA-COMP:10700"/>
        <dbReference type="ChEBI" id="CHEBI:15377"/>
        <dbReference type="ChEBI" id="CHEBI:29950"/>
        <dbReference type="ChEBI" id="CHEBI:50058"/>
        <dbReference type="ChEBI" id="CHEBI:57844"/>
        <dbReference type="ChEBI" id="CHEBI:58772"/>
        <dbReference type="EC" id="1.8.4.11"/>
    </reaction>
</comment>
<sequence>MKTFLSLLAAMSTALTPAIAADPAPATPAGKTELAVLGGGCFWCTEAQYEMLKGVKTVVSGYCNGITENPTYKEVCAGDTQHNEVIQIEFDPTVISYKEIVDYFWIAHDPTTLNRQGNDVGDQYRSGIYYLNEEQKKIAQESMKAAQKDWDQPIVTEIVPLKKFYVAEDYHQDYFANNPSQGYCRAVVSPKVSKFRAKLAKEGKFKE</sequence>
<reference evidence="7 8" key="1">
    <citation type="submission" date="2020-08" db="EMBL/GenBank/DDBJ databases">
        <title>Genomic Encyclopedia of Type Strains, Phase IV (KMG-IV): sequencing the most valuable type-strain genomes for metagenomic binning, comparative biology and taxonomic classification.</title>
        <authorList>
            <person name="Goeker M."/>
        </authorList>
    </citation>
    <scope>NUCLEOTIDE SEQUENCE [LARGE SCALE GENOMIC DNA]</scope>
    <source>
        <strain evidence="7 8">DSM 12251</strain>
    </source>
</reference>
<evidence type="ECO:0000256" key="2">
    <source>
        <dbReference type="ARBA" id="ARBA00047806"/>
    </source>
</evidence>
<dbReference type="InterPro" id="IPR002569">
    <property type="entry name" value="Met_Sox_Rdtase_MsrA_dom"/>
</dbReference>
<dbReference type="GO" id="GO:0008113">
    <property type="term" value="F:peptide-methionine (S)-S-oxide reductase activity"/>
    <property type="evidence" value="ECO:0007669"/>
    <property type="project" value="UniProtKB-UniRule"/>
</dbReference>
<dbReference type="PANTHER" id="PTHR43774:SF1">
    <property type="entry name" value="PEPTIDE METHIONINE SULFOXIDE REDUCTASE MSRA 2"/>
    <property type="match status" value="1"/>
</dbReference>
<name>A0A7W7YI67_9BACT</name>
<keyword evidence="5" id="KW-0732">Signal</keyword>
<evidence type="ECO:0000256" key="4">
    <source>
        <dbReference type="HAMAP-Rule" id="MF_01401"/>
    </source>
</evidence>
<evidence type="ECO:0000313" key="8">
    <source>
        <dbReference type="Proteomes" id="UP000534294"/>
    </source>
</evidence>
<dbReference type="EC" id="1.8.4.11" evidence="4"/>
<comment type="caution">
    <text evidence="7">The sequence shown here is derived from an EMBL/GenBank/DDBJ whole genome shotgun (WGS) entry which is preliminary data.</text>
</comment>
<dbReference type="Proteomes" id="UP000534294">
    <property type="component" value="Unassembled WGS sequence"/>
</dbReference>